<dbReference type="RefSeq" id="WP_171651696.1">
    <property type="nucleotide sequence ID" value="NZ_WHOD01000047.1"/>
</dbReference>
<sequence>MIYDICLHIIAILSIVVVYGVDVFFTVIGRKALSLSSDAGMTEVIGRIHEVADTRMPIFGAFALVSTLVLAGTQWFNFAPVYALTWSLTALIAQVVFLVLYSVVSKPVNVELTRVAQTGRVPANA</sequence>
<feature type="transmembrane region" description="Helical" evidence="1">
    <location>
        <begin position="82"/>
        <end position="104"/>
    </location>
</feature>
<accession>A0A972K137</accession>
<keyword evidence="3" id="KW-1185">Reference proteome</keyword>
<proteinExistence type="predicted"/>
<keyword evidence="1" id="KW-0472">Membrane</keyword>
<dbReference type="Proteomes" id="UP000641588">
    <property type="component" value="Unassembled WGS sequence"/>
</dbReference>
<evidence type="ECO:0000313" key="3">
    <source>
        <dbReference type="Proteomes" id="UP000641588"/>
    </source>
</evidence>
<keyword evidence="1" id="KW-1133">Transmembrane helix</keyword>
<gene>
    <name evidence="2" type="ORF">GC093_09685</name>
</gene>
<protein>
    <submittedName>
        <fullName evidence="2">Uncharacterized protein</fullName>
    </submittedName>
</protein>
<keyword evidence="1" id="KW-0812">Transmembrane</keyword>
<comment type="caution">
    <text evidence="2">The sequence shown here is derived from an EMBL/GenBank/DDBJ whole genome shotgun (WGS) entry which is preliminary data.</text>
</comment>
<feature type="transmembrane region" description="Helical" evidence="1">
    <location>
        <begin position="56"/>
        <end position="76"/>
    </location>
</feature>
<feature type="transmembrane region" description="Helical" evidence="1">
    <location>
        <begin position="6"/>
        <end position="28"/>
    </location>
</feature>
<dbReference type="AlphaFoldDB" id="A0A972K137"/>
<reference evidence="2" key="1">
    <citation type="submission" date="2019-10" db="EMBL/GenBank/DDBJ databases">
        <title>Description of Paenibacillus glebae sp. nov.</title>
        <authorList>
            <person name="Carlier A."/>
            <person name="Qi S."/>
        </authorList>
    </citation>
    <scope>NUCLEOTIDE SEQUENCE</scope>
    <source>
        <strain evidence="2">LMG 31456</strain>
    </source>
</reference>
<evidence type="ECO:0000313" key="2">
    <source>
        <dbReference type="EMBL" id="NOU93488.1"/>
    </source>
</evidence>
<name>A0A972K137_9BACL</name>
<dbReference type="EMBL" id="WHOD01000047">
    <property type="protein sequence ID" value="NOU93488.1"/>
    <property type="molecule type" value="Genomic_DNA"/>
</dbReference>
<organism evidence="2 3">
    <name type="scientific">Paenibacillus foliorum</name>
    <dbReference type="NCBI Taxonomy" id="2654974"/>
    <lineage>
        <taxon>Bacteria</taxon>
        <taxon>Bacillati</taxon>
        <taxon>Bacillota</taxon>
        <taxon>Bacilli</taxon>
        <taxon>Bacillales</taxon>
        <taxon>Paenibacillaceae</taxon>
        <taxon>Paenibacillus</taxon>
    </lineage>
</organism>
<evidence type="ECO:0000256" key="1">
    <source>
        <dbReference type="SAM" id="Phobius"/>
    </source>
</evidence>